<dbReference type="InterPro" id="IPR046530">
    <property type="entry name" value="BIM1-like_dom"/>
</dbReference>
<dbReference type="AlphaFoldDB" id="A0A8K0T0W6"/>
<dbReference type="Proteomes" id="UP000813444">
    <property type="component" value="Unassembled WGS sequence"/>
</dbReference>
<dbReference type="CDD" id="cd21176">
    <property type="entry name" value="LPMO_auxiliary-like"/>
    <property type="match status" value="1"/>
</dbReference>
<gene>
    <name evidence="9" type="ORF">B0I35DRAFT_449504</name>
</gene>
<dbReference type="GO" id="GO:0005886">
    <property type="term" value="C:plasma membrane"/>
    <property type="evidence" value="ECO:0007669"/>
    <property type="project" value="UniProtKB-SubCell"/>
</dbReference>
<evidence type="ECO:0000259" key="8">
    <source>
        <dbReference type="Pfam" id="PF20238"/>
    </source>
</evidence>
<sequence length="210" mass="23036">MCSYCSRALYITLPGWRGQTLITNATFPNGMQSAAPCGGIGLTQNMSAWPIDGPGAIAIQPGWFAGNMQTEFFINIGFGEDPETFDVPLVAPFRVYGPSNRPFPGTFCLPDIFLPDGKRPRDGDYATIQVIQVHQTGNAAHNCVGIVFTNDDDEIPGINPHDCFNSAHIMLEPLSDIVAGEGVSIGIKARIWGLWETIMGYLWHFEGLWW</sequence>
<keyword evidence="2" id="KW-1003">Cell membrane</keyword>
<organism evidence="9 10">
    <name type="scientific">Stachybotrys elegans</name>
    <dbReference type="NCBI Taxonomy" id="80388"/>
    <lineage>
        <taxon>Eukaryota</taxon>
        <taxon>Fungi</taxon>
        <taxon>Dikarya</taxon>
        <taxon>Ascomycota</taxon>
        <taxon>Pezizomycotina</taxon>
        <taxon>Sordariomycetes</taxon>
        <taxon>Hypocreomycetidae</taxon>
        <taxon>Hypocreales</taxon>
        <taxon>Stachybotryaceae</taxon>
        <taxon>Stachybotrys</taxon>
    </lineage>
</organism>
<feature type="domain" description="Copper acquisition factor BIM1-like" evidence="8">
    <location>
        <begin position="11"/>
        <end position="166"/>
    </location>
</feature>
<protein>
    <recommendedName>
        <fullName evidence="8">Copper acquisition factor BIM1-like domain-containing protein</fullName>
    </recommendedName>
</protein>
<evidence type="ECO:0000256" key="5">
    <source>
        <dbReference type="ARBA" id="ARBA00023136"/>
    </source>
</evidence>
<dbReference type="EMBL" id="JAGPNK010000003">
    <property type="protein sequence ID" value="KAH7324576.1"/>
    <property type="molecule type" value="Genomic_DNA"/>
</dbReference>
<dbReference type="GO" id="GO:0098552">
    <property type="term" value="C:side of membrane"/>
    <property type="evidence" value="ECO:0007669"/>
    <property type="project" value="UniProtKB-KW"/>
</dbReference>
<keyword evidence="7" id="KW-0449">Lipoprotein</keyword>
<name>A0A8K0T0W6_9HYPO</name>
<dbReference type="OrthoDB" id="5333578at2759"/>
<keyword evidence="10" id="KW-1185">Reference proteome</keyword>
<evidence type="ECO:0000256" key="1">
    <source>
        <dbReference type="ARBA" id="ARBA00004609"/>
    </source>
</evidence>
<reference evidence="9" key="1">
    <citation type="journal article" date="2021" name="Nat. Commun.">
        <title>Genetic determinants of endophytism in the Arabidopsis root mycobiome.</title>
        <authorList>
            <person name="Mesny F."/>
            <person name="Miyauchi S."/>
            <person name="Thiergart T."/>
            <person name="Pickel B."/>
            <person name="Atanasova L."/>
            <person name="Karlsson M."/>
            <person name="Huettel B."/>
            <person name="Barry K.W."/>
            <person name="Haridas S."/>
            <person name="Chen C."/>
            <person name="Bauer D."/>
            <person name="Andreopoulos W."/>
            <person name="Pangilinan J."/>
            <person name="LaButti K."/>
            <person name="Riley R."/>
            <person name="Lipzen A."/>
            <person name="Clum A."/>
            <person name="Drula E."/>
            <person name="Henrissat B."/>
            <person name="Kohler A."/>
            <person name="Grigoriev I.V."/>
            <person name="Martin F.M."/>
            <person name="Hacquard S."/>
        </authorList>
    </citation>
    <scope>NUCLEOTIDE SEQUENCE</scope>
    <source>
        <strain evidence="9">MPI-CAGE-CH-0235</strain>
    </source>
</reference>
<evidence type="ECO:0000256" key="4">
    <source>
        <dbReference type="ARBA" id="ARBA00022729"/>
    </source>
</evidence>
<evidence type="ECO:0000313" key="9">
    <source>
        <dbReference type="EMBL" id="KAH7324576.1"/>
    </source>
</evidence>
<evidence type="ECO:0000256" key="7">
    <source>
        <dbReference type="ARBA" id="ARBA00023288"/>
    </source>
</evidence>
<proteinExistence type="predicted"/>
<comment type="caution">
    <text evidence="9">The sequence shown here is derived from an EMBL/GenBank/DDBJ whole genome shotgun (WGS) entry which is preliminary data.</text>
</comment>
<dbReference type="PANTHER" id="PTHR34992:SF10">
    <property type="entry name" value="COPPER ACQUISITION FACTOR BIM1-LIKE DOMAIN-CONTAINING PROTEIN"/>
    <property type="match status" value="1"/>
</dbReference>
<dbReference type="Pfam" id="PF20238">
    <property type="entry name" value="BIM1-like_dom"/>
    <property type="match status" value="1"/>
</dbReference>
<evidence type="ECO:0000256" key="6">
    <source>
        <dbReference type="ARBA" id="ARBA00023180"/>
    </source>
</evidence>
<keyword evidence="6" id="KW-0325">Glycoprotein</keyword>
<keyword evidence="4" id="KW-0732">Signal</keyword>
<accession>A0A8K0T0W6</accession>
<keyword evidence="5" id="KW-0472">Membrane</keyword>
<evidence type="ECO:0000256" key="2">
    <source>
        <dbReference type="ARBA" id="ARBA00022475"/>
    </source>
</evidence>
<evidence type="ECO:0000256" key="3">
    <source>
        <dbReference type="ARBA" id="ARBA00022622"/>
    </source>
</evidence>
<evidence type="ECO:0000313" key="10">
    <source>
        <dbReference type="Proteomes" id="UP000813444"/>
    </source>
</evidence>
<keyword evidence="3" id="KW-0336">GPI-anchor</keyword>
<comment type="subcellular location">
    <subcellularLocation>
        <location evidence="1">Cell membrane</location>
        <topology evidence="1">Lipid-anchor</topology>
        <topology evidence="1">GPI-anchor</topology>
    </subcellularLocation>
</comment>
<dbReference type="PANTHER" id="PTHR34992">
    <property type="entry name" value="HYPHAL ANASTAMOSIS-7 PROTEIN"/>
    <property type="match status" value="1"/>
</dbReference>
<dbReference type="InterPro" id="IPR046936">
    <property type="entry name" value="BIM1-like"/>
</dbReference>